<dbReference type="Proteomes" id="UP000275846">
    <property type="component" value="Unassembled WGS sequence"/>
</dbReference>
<reference evidence="4" key="1">
    <citation type="submission" date="2016-06" db="UniProtKB">
        <authorList>
            <consortium name="WormBaseParasite"/>
        </authorList>
    </citation>
    <scope>IDENTIFICATION</scope>
</reference>
<accession>A0A183TN66</accession>
<evidence type="ECO:0000256" key="1">
    <source>
        <dbReference type="SAM" id="MobiDB-lite"/>
    </source>
</evidence>
<protein>
    <submittedName>
        <fullName evidence="4">PWWP domain-containing protein</fullName>
    </submittedName>
</protein>
<gene>
    <name evidence="2" type="ORF">SSLN_LOCUS17911</name>
</gene>
<feature type="region of interest" description="Disordered" evidence="1">
    <location>
        <begin position="1"/>
        <end position="21"/>
    </location>
</feature>
<feature type="compositionally biased region" description="Low complexity" evidence="1">
    <location>
        <begin position="171"/>
        <end position="190"/>
    </location>
</feature>
<dbReference type="EMBL" id="UYSU01043320">
    <property type="protein sequence ID" value="VDM04297.1"/>
    <property type="molecule type" value="Genomic_DNA"/>
</dbReference>
<reference evidence="2 3" key="2">
    <citation type="submission" date="2018-11" db="EMBL/GenBank/DDBJ databases">
        <authorList>
            <consortium name="Pathogen Informatics"/>
        </authorList>
    </citation>
    <scope>NUCLEOTIDE SEQUENCE [LARGE SCALE GENOMIC DNA]</scope>
    <source>
        <strain evidence="2 3">NST_G2</strain>
    </source>
</reference>
<dbReference type="WBParaSite" id="SSLN_0001859201-mRNA-1">
    <property type="protein sequence ID" value="SSLN_0001859201-mRNA-1"/>
    <property type="gene ID" value="SSLN_0001859201"/>
</dbReference>
<feature type="compositionally biased region" description="Low complexity" evidence="1">
    <location>
        <begin position="110"/>
        <end position="153"/>
    </location>
</feature>
<sequence length="294" mass="31571">MKSALSRRPHSLPNHHNQTTVRAGQLSDAEVGAAAGDFVCAYYVHELPPKTSTWISHNRIFCYAASILKWFKLEKDRQEALAAALEAAKQRKTSSQAQDETPVEGEGDEQQQQQAPTDSEAATEAAPAANEQTPTEGEAPTPADAAPPAADDQQPPPNGELPAPPTDVQEAEGAPTTEGGEATEAPADGTQEGAPTESAPPAPADLPAVSEVQVITFTLSCARVQQMSVFILWDFACACVCRDLGPVGRNYIPGQRRSSMKNRCVYVRSRGYFNITASLWHQKYPGSSITMNRL</sequence>
<feature type="compositionally biased region" description="Pro residues" evidence="1">
    <location>
        <begin position="154"/>
        <end position="165"/>
    </location>
</feature>
<evidence type="ECO:0000313" key="4">
    <source>
        <dbReference type="WBParaSite" id="SSLN_0001859201-mRNA-1"/>
    </source>
</evidence>
<keyword evidence="3" id="KW-1185">Reference proteome</keyword>
<feature type="region of interest" description="Disordered" evidence="1">
    <location>
        <begin position="89"/>
        <end position="204"/>
    </location>
</feature>
<dbReference type="AlphaFoldDB" id="A0A183TN66"/>
<proteinExistence type="predicted"/>
<evidence type="ECO:0000313" key="3">
    <source>
        <dbReference type="Proteomes" id="UP000275846"/>
    </source>
</evidence>
<feature type="compositionally biased region" description="Basic residues" evidence="1">
    <location>
        <begin position="1"/>
        <end position="10"/>
    </location>
</feature>
<evidence type="ECO:0000313" key="2">
    <source>
        <dbReference type="EMBL" id="VDM04297.1"/>
    </source>
</evidence>
<name>A0A183TN66_SCHSO</name>
<organism evidence="4">
    <name type="scientific">Schistocephalus solidus</name>
    <name type="common">Tapeworm</name>
    <dbReference type="NCBI Taxonomy" id="70667"/>
    <lineage>
        <taxon>Eukaryota</taxon>
        <taxon>Metazoa</taxon>
        <taxon>Spiralia</taxon>
        <taxon>Lophotrochozoa</taxon>
        <taxon>Platyhelminthes</taxon>
        <taxon>Cestoda</taxon>
        <taxon>Eucestoda</taxon>
        <taxon>Diphyllobothriidea</taxon>
        <taxon>Diphyllobothriidae</taxon>
        <taxon>Schistocephalus</taxon>
    </lineage>
</organism>